<reference evidence="2 3" key="1">
    <citation type="journal article" date="2009" name="PLoS Pathog.">
        <title>Draft genome sequencing of giardia intestinalis assemblage B isolate GS: is human giardiasis caused by two different species?</title>
        <authorList>
            <person name="Franzen O."/>
            <person name="Jerlstrom-Hultqvist J."/>
            <person name="Castro E."/>
            <person name="Sherwood E."/>
            <person name="Ankarklev J."/>
            <person name="Reiner D.S."/>
            <person name="Palm D."/>
            <person name="Andersson J.O."/>
            <person name="Andersson B."/>
            <person name="Svard S.G."/>
        </authorList>
    </citation>
    <scope>NUCLEOTIDE SEQUENCE [LARGE SCALE GENOMIC DNA]</scope>
    <source>
        <strain evidence="3">ATCC 50581 / GS clone H7</strain>
    </source>
</reference>
<evidence type="ECO:0000313" key="3">
    <source>
        <dbReference type="Proteomes" id="UP000002488"/>
    </source>
</evidence>
<organism evidence="2 3">
    <name type="scientific">Giardia intestinalis (strain ATCC 50581 / GS clone H7)</name>
    <name type="common">Giardia lamblia</name>
    <dbReference type="NCBI Taxonomy" id="598745"/>
    <lineage>
        <taxon>Eukaryota</taxon>
        <taxon>Metamonada</taxon>
        <taxon>Diplomonadida</taxon>
        <taxon>Hexamitidae</taxon>
        <taxon>Giardiinae</taxon>
        <taxon>Giardia</taxon>
    </lineage>
</organism>
<feature type="compositionally biased region" description="Basic residues" evidence="1">
    <location>
        <begin position="470"/>
        <end position="480"/>
    </location>
</feature>
<dbReference type="CDD" id="cd22284">
    <property type="entry name" value="HD_CCDC61_N"/>
    <property type="match status" value="1"/>
</dbReference>
<dbReference type="EMBL" id="ACGJ01002184">
    <property type="protein sequence ID" value="EET01081.1"/>
    <property type="molecule type" value="Genomic_DNA"/>
</dbReference>
<dbReference type="VEuPathDB" id="GiardiaDB:GL50581_1662"/>
<dbReference type="AlphaFoldDB" id="C6LSC5"/>
<proteinExistence type="predicted"/>
<protein>
    <submittedName>
        <fullName evidence="2">Uncharacterized protein</fullName>
    </submittedName>
</protein>
<name>C6LSC5_GIAIB</name>
<dbReference type="Proteomes" id="UP000002488">
    <property type="component" value="Unassembled WGS sequence"/>
</dbReference>
<feature type="region of interest" description="Disordered" evidence="1">
    <location>
        <begin position="398"/>
        <end position="491"/>
    </location>
</feature>
<feature type="compositionally biased region" description="Low complexity" evidence="1">
    <location>
        <begin position="446"/>
        <end position="460"/>
    </location>
</feature>
<gene>
    <name evidence="2" type="ORF">GL50581_1662</name>
</gene>
<evidence type="ECO:0000256" key="1">
    <source>
        <dbReference type="SAM" id="MobiDB-lite"/>
    </source>
</evidence>
<dbReference type="OrthoDB" id="568137at2759"/>
<comment type="caution">
    <text evidence="2">The sequence shown here is derived from an EMBL/GenBank/DDBJ whole genome shotgun (WGS) entry which is preliminary data.</text>
</comment>
<feature type="region of interest" description="Disordered" evidence="1">
    <location>
        <begin position="257"/>
        <end position="344"/>
    </location>
</feature>
<accession>C6LSC5</accession>
<dbReference type="OMA" id="YAVEFER"/>
<evidence type="ECO:0000313" key="2">
    <source>
        <dbReference type="EMBL" id="EET01081.1"/>
    </source>
</evidence>
<dbReference type="InterPro" id="IPR049733">
    <property type="entry name" value="CCDC61_N"/>
</dbReference>
<feature type="compositionally biased region" description="Low complexity" evidence="1">
    <location>
        <begin position="314"/>
        <end position="327"/>
    </location>
</feature>
<feature type="compositionally biased region" description="Basic and acidic residues" evidence="1">
    <location>
        <begin position="481"/>
        <end position="491"/>
    </location>
</feature>
<sequence>MGSSSGAQGKTKGSSTQVYRSIKIKSVTYNVWLRFKAGDFSVHLENDETGEHWFNAFTPEYIDEMTRKTGNQRRYDVFTNMLASALEKTSSRRPNSQTPLDLSLDLLFVEDLERMRDANGGTHSDSVDATIQSAANKSRCFLIVAYAVEFERTFYPLPLNKSGPPSTNLEEWLLFAYRHTKEQARRLLEESNLNDGIVNMSGMDTQKLRSEIKKQKEIIFSLEKERNKALEISKKLLVENNLLKEQLTHIKDSIVSRTASNGRSSSRDLSSKALKSESANIRSGKSYVEQPHKSRSQRYYREGDTSRPPSQTHSRASSRSASNTAKRSSSRHISEQPSPAVAPGYLSLSHARSRSASLANSQALHGSYTSSMSTSLNPFKRTTSTIYSNSASEFDEGLSQQIVEKARRSSSRTSEGRRRRRSSSSHRDRDSGAVDSYSSRGGGHHGSSSSRTRTQRSAQYEEPQDDRHRSGSGRRKHRKDHTSTSRSEKYY</sequence>